<dbReference type="SUPFAM" id="SSF56925">
    <property type="entry name" value="OMPA-like"/>
    <property type="match status" value="1"/>
</dbReference>
<comment type="caution">
    <text evidence="1">The sequence shown here is derived from an EMBL/GenBank/DDBJ whole genome shotgun (WGS) entry which is preliminary data.</text>
</comment>
<dbReference type="InterPro" id="IPR011250">
    <property type="entry name" value="OMP/PagP_B-barrel"/>
</dbReference>
<evidence type="ECO:0000313" key="2">
    <source>
        <dbReference type="Proteomes" id="UP000029614"/>
    </source>
</evidence>
<dbReference type="AlphaFoldDB" id="A0A096B2T7"/>
<dbReference type="RefSeq" id="WP_036853688.1">
    <property type="nucleotide sequence ID" value="NZ_JRNU01000001.1"/>
</dbReference>
<dbReference type="OrthoDB" id="1082240at2"/>
<dbReference type="Proteomes" id="UP000029614">
    <property type="component" value="Unassembled WGS sequence"/>
</dbReference>
<dbReference type="EMBL" id="JRNU01000001">
    <property type="protein sequence ID" value="KGF53340.1"/>
    <property type="molecule type" value="Genomic_DNA"/>
</dbReference>
<organism evidence="1 2">
    <name type="scientific">Prevotella amnii DNF00058</name>
    <dbReference type="NCBI Taxonomy" id="1401066"/>
    <lineage>
        <taxon>Bacteria</taxon>
        <taxon>Pseudomonadati</taxon>
        <taxon>Bacteroidota</taxon>
        <taxon>Bacteroidia</taxon>
        <taxon>Bacteroidales</taxon>
        <taxon>Prevotellaceae</taxon>
        <taxon>Prevotella</taxon>
    </lineage>
</organism>
<keyword evidence="2" id="KW-1185">Reference proteome</keyword>
<accession>A0A096B2T7</accession>
<proteinExistence type="predicted"/>
<reference evidence="1 2" key="1">
    <citation type="submission" date="2014-07" db="EMBL/GenBank/DDBJ databases">
        <authorList>
            <person name="McCorrison J."/>
            <person name="Sanka R."/>
            <person name="Torralba M."/>
            <person name="Gillis M."/>
            <person name="Haft D.H."/>
            <person name="Methe B."/>
            <person name="Sutton G."/>
            <person name="Nelson K.E."/>
        </authorList>
    </citation>
    <scope>NUCLEOTIDE SEQUENCE [LARGE SCALE GENOMIC DNA]</scope>
    <source>
        <strain evidence="1 2">DNF00058</strain>
    </source>
</reference>
<sequence>MCLTISSYAQEYFPNTLEKHEKEDSAKMFLGGAITFWANDKTVKLDLCSEMGYQFNETWGIGLLLGYQHEKEYNTNTTSTSFKLSPFARWYYVHKGPFNLFLDGGVALDWDKTKRKGFEIGLRPGACIDLTEGLCLCLRMGFAGFRDNYHSGEEPNIGESGFGLRFAPEELMIGLELEL</sequence>
<evidence type="ECO:0000313" key="1">
    <source>
        <dbReference type="EMBL" id="KGF53340.1"/>
    </source>
</evidence>
<gene>
    <name evidence="1" type="ORF">HMPREF9302_00165</name>
</gene>
<protein>
    <submittedName>
        <fullName evidence="1">Membrane protein</fullName>
    </submittedName>
</protein>
<name>A0A096B2T7_9BACT</name>